<reference evidence="2" key="1">
    <citation type="submission" date="2021-01" db="EMBL/GenBank/DDBJ databases">
        <authorList>
            <person name="Corre E."/>
            <person name="Pelletier E."/>
            <person name="Niang G."/>
            <person name="Scheremetjew M."/>
            <person name="Finn R."/>
            <person name="Kale V."/>
            <person name="Holt S."/>
            <person name="Cochrane G."/>
            <person name="Meng A."/>
            <person name="Brown T."/>
            <person name="Cohen L."/>
        </authorList>
    </citation>
    <scope>NUCLEOTIDE SEQUENCE</scope>
    <source>
        <strain evidence="2">CCMP3105</strain>
    </source>
</reference>
<feature type="region of interest" description="Disordered" evidence="1">
    <location>
        <begin position="169"/>
        <end position="202"/>
    </location>
</feature>
<dbReference type="EMBL" id="HBNR01003843">
    <property type="protein sequence ID" value="CAE4563018.1"/>
    <property type="molecule type" value="Transcribed_RNA"/>
</dbReference>
<name>A0A7S4UAD3_9DINO</name>
<feature type="compositionally biased region" description="Low complexity" evidence="1">
    <location>
        <begin position="169"/>
        <end position="184"/>
    </location>
</feature>
<evidence type="ECO:0000313" key="2">
    <source>
        <dbReference type="EMBL" id="CAE4563018.1"/>
    </source>
</evidence>
<dbReference type="AlphaFoldDB" id="A0A7S4UAD3"/>
<sequence length="420" mass="45584">MDRPPSRGGVMPPFRPGHRWRQRTDAPGARRPLLAAASLVACWAAAPPWPQGRGFMVPLPAPAPPRVSMRSAALRGRVQQLRGSAADHVPETASIRGSMRLSSRSMRAIWDAVHVALLGAPGALPGPEQANVEPAAAPPPHEEPDVSSIAGQIHSHMQYFVHDVQENLPWATPQPADQPPAALAGEASEPVPVKERLSAAPPPAEQTLAALAITASEVDPAEGSVEVPSEAPEELEAPEASEVPLRPPVLFSEEGEGAFQDFFLFIKDYGWSLRYRVCQLTDTLLDLEKPLQLEWVKLRRPLSDPADLVNASGEELFDWGVREPPSHRGFMYQVTRAVGSGVEAVINFFEGYGLKLLIQPENGIQLTGGPESSRRGGPAPEEEPRSVTHCWVQVMGMPFLPILQSIAFFNLDEVVMTYQA</sequence>
<organism evidence="2">
    <name type="scientific">Alexandrium monilatum</name>
    <dbReference type="NCBI Taxonomy" id="311494"/>
    <lineage>
        <taxon>Eukaryota</taxon>
        <taxon>Sar</taxon>
        <taxon>Alveolata</taxon>
        <taxon>Dinophyceae</taxon>
        <taxon>Gonyaulacales</taxon>
        <taxon>Pyrocystaceae</taxon>
        <taxon>Alexandrium</taxon>
    </lineage>
</organism>
<proteinExistence type="predicted"/>
<gene>
    <name evidence="2" type="ORF">AMON00008_LOCUS2637</name>
</gene>
<feature type="region of interest" description="Disordered" evidence="1">
    <location>
        <begin position="126"/>
        <end position="146"/>
    </location>
</feature>
<feature type="region of interest" description="Disordered" evidence="1">
    <location>
        <begin position="1"/>
        <end position="26"/>
    </location>
</feature>
<accession>A0A7S4UAD3</accession>
<feature type="compositionally biased region" description="Low complexity" evidence="1">
    <location>
        <begin position="126"/>
        <end position="135"/>
    </location>
</feature>
<evidence type="ECO:0000256" key="1">
    <source>
        <dbReference type="SAM" id="MobiDB-lite"/>
    </source>
</evidence>
<protein>
    <submittedName>
        <fullName evidence="2">Uncharacterized protein</fullName>
    </submittedName>
</protein>
<feature type="region of interest" description="Disordered" evidence="1">
    <location>
        <begin position="219"/>
        <end position="242"/>
    </location>
</feature>